<comment type="caution">
    <text evidence="1">The sequence shown here is derived from an EMBL/GenBank/DDBJ whole genome shotgun (WGS) entry which is preliminary data.</text>
</comment>
<proteinExistence type="predicted"/>
<dbReference type="EMBL" id="QGKX02001521">
    <property type="protein sequence ID" value="KAF3507875.1"/>
    <property type="molecule type" value="Genomic_DNA"/>
</dbReference>
<gene>
    <name evidence="1" type="ORF">F2Q69_00001379</name>
</gene>
<sequence length="94" mass="10282">MLVSDSALGFLRRDPSKLLVPPLFGLGVACWYEFDLQVKQIWVTEFLRIPCARVRFATRGGSKAHECSLSLLGPRGQSLSGSGSALLRNSKLFG</sequence>
<reference evidence="1" key="1">
    <citation type="submission" date="2019-12" db="EMBL/GenBank/DDBJ databases">
        <title>Genome sequencing and annotation of Brassica cretica.</title>
        <authorList>
            <person name="Studholme D.J."/>
            <person name="Sarris P."/>
        </authorList>
    </citation>
    <scope>NUCLEOTIDE SEQUENCE</scope>
    <source>
        <strain evidence="1">PFS-109/04</strain>
        <tissue evidence="1">Leaf</tissue>
    </source>
</reference>
<dbReference type="AlphaFoldDB" id="A0A8S9NZK9"/>
<evidence type="ECO:0000313" key="2">
    <source>
        <dbReference type="Proteomes" id="UP000712600"/>
    </source>
</evidence>
<name>A0A8S9NZK9_BRACR</name>
<organism evidence="1 2">
    <name type="scientific">Brassica cretica</name>
    <name type="common">Mustard</name>
    <dbReference type="NCBI Taxonomy" id="69181"/>
    <lineage>
        <taxon>Eukaryota</taxon>
        <taxon>Viridiplantae</taxon>
        <taxon>Streptophyta</taxon>
        <taxon>Embryophyta</taxon>
        <taxon>Tracheophyta</taxon>
        <taxon>Spermatophyta</taxon>
        <taxon>Magnoliopsida</taxon>
        <taxon>eudicotyledons</taxon>
        <taxon>Gunneridae</taxon>
        <taxon>Pentapetalae</taxon>
        <taxon>rosids</taxon>
        <taxon>malvids</taxon>
        <taxon>Brassicales</taxon>
        <taxon>Brassicaceae</taxon>
        <taxon>Brassiceae</taxon>
        <taxon>Brassica</taxon>
    </lineage>
</organism>
<accession>A0A8S9NZK9</accession>
<dbReference type="Proteomes" id="UP000712600">
    <property type="component" value="Unassembled WGS sequence"/>
</dbReference>
<protein>
    <submittedName>
        <fullName evidence="1">Uncharacterized protein</fullName>
    </submittedName>
</protein>
<evidence type="ECO:0000313" key="1">
    <source>
        <dbReference type="EMBL" id="KAF3507875.1"/>
    </source>
</evidence>